<feature type="domain" description="STAS" evidence="1">
    <location>
        <begin position="10"/>
        <end position="124"/>
    </location>
</feature>
<reference evidence="2 5" key="1">
    <citation type="submission" date="2021-01" db="EMBL/GenBank/DDBJ databases">
        <title>Sequencing the genomes of 1000 actinobacteria strains.</title>
        <authorList>
            <person name="Klenk H.-P."/>
        </authorList>
    </citation>
    <scope>NUCLEOTIDE SEQUENCE [LARGE SCALE GENOMIC DNA]</scope>
    <source>
        <strain evidence="2 5">DSM 44581</strain>
    </source>
</reference>
<reference evidence="3" key="2">
    <citation type="submission" date="2021-04" db="EMBL/GenBank/DDBJ databases">
        <title>Saccharothrix algeriensis WGS.</title>
        <authorList>
            <person name="Stuskova K."/>
            <person name="Hakalova E."/>
            <person name="Tebbal A.B."/>
            <person name="Eichmeier A."/>
        </authorList>
    </citation>
    <scope>NUCLEOTIDE SEQUENCE</scope>
    <source>
        <strain evidence="3">NRRL B-24137</strain>
    </source>
</reference>
<evidence type="ECO:0000313" key="4">
    <source>
        <dbReference type="Proteomes" id="UP000671828"/>
    </source>
</evidence>
<sequence>MTAQEKGPWTRVETAAEGQAVLVKVGGDIDQGTIATLDEGLDEGLARAKDGAAALLAVDLHEVGMLASVGLSSLIRAHNQAREDGVELVVVVDSDHQLTRLLWTTALTRILTVATSVGEALTRVPRNPA</sequence>
<dbReference type="EMBL" id="JAFBCL010000001">
    <property type="protein sequence ID" value="MBM7810290.1"/>
    <property type="molecule type" value="Genomic_DNA"/>
</dbReference>
<dbReference type="Proteomes" id="UP001195724">
    <property type="component" value="Unassembled WGS sequence"/>
</dbReference>
<evidence type="ECO:0000313" key="5">
    <source>
        <dbReference type="Proteomes" id="UP001195724"/>
    </source>
</evidence>
<evidence type="ECO:0000259" key="1">
    <source>
        <dbReference type="PROSITE" id="PS50801"/>
    </source>
</evidence>
<keyword evidence="5" id="KW-1185">Reference proteome</keyword>
<name>A0A8T8I1B2_9PSEU</name>
<dbReference type="InterPro" id="IPR036513">
    <property type="entry name" value="STAS_dom_sf"/>
</dbReference>
<dbReference type="AlphaFoldDB" id="A0A8T8I1B2"/>
<gene>
    <name evidence="3" type="ORF">J7S33_06055</name>
    <name evidence="2" type="ORF">JOE68_001155</name>
</gene>
<dbReference type="Gene3D" id="3.30.750.24">
    <property type="entry name" value="STAS domain"/>
    <property type="match status" value="1"/>
</dbReference>
<proteinExistence type="predicted"/>
<dbReference type="InterPro" id="IPR002645">
    <property type="entry name" value="STAS_dom"/>
</dbReference>
<organism evidence="3 4">
    <name type="scientific">Saccharothrix algeriensis</name>
    <dbReference type="NCBI Taxonomy" id="173560"/>
    <lineage>
        <taxon>Bacteria</taxon>
        <taxon>Bacillati</taxon>
        <taxon>Actinomycetota</taxon>
        <taxon>Actinomycetes</taxon>
        <taxon>Pseudonocardiales</taxon>
        <taxon>Pseudonocardiaceae</taxon>
        <taxon>Saccharothrix</taxon>
    </lineage>
</organism>
<dbReference type="Proteomes" id="UP000671828">
    <property type="component" value="Chromosome"/>
</dbReference>
<protein>
    <submittedName>
        <fullName evidence="2">Anti-anti-sigma factor</fullName>
    </submittedName>
    <submittedName>
        <fullName evidence="3">STAS domain-containing protein</fullName>
    </submittedName>
</protein>
<dbReference type="EMBL" id="CP072788">
    <property type="protein sequence ID" value="QTR04449.1"/>
    <property type="molecule type" value="Genomic_DNA"/>
</dbReference>
<dbReference type="CDD" id="cd07043">
    <property type="entry name" value="STAS_anti-anti-sigma_factors"/>
    <property type="match status" value="1"/>
</dbReference>
<dbReference type="Pfam" id="PF01740">
    <property type="entry name" value="STAS"/>
    <property type="match status" value="1"/>
</dbReference>
<dbReference type="PANTHER" id="PTHR33495">
    <property type="entry name" value="ANTI-SIGMA FACTOR ANTAGONIST TM_1081-RELATED-RELATED"/>
    <property type="match status" value="1"/>
</dbReference>
<dbReference type="PROSITE" id="PS50801">
    <property type="entry name" value="STAS"/>
    <property type="match status" value="1"/>
</dbReference>
<dbReference type="RefSeq" id="WP_204841282.1">
    <property type="nucleotide sequence ID" value="NZ_JAFBCL010000001.1"/>
</dbReference>
<accession>A0A8T8I1B2</accession>
<evidence type="ECO:0000313" key="2">
    <source>
        <dbReference type="EMBL" id="MBM7810290.1"/>
    </source>
</evidence>
<evidence type="ECO:0000313" key="3">
    <source>
        <dbReference type="EMBL" id="QTR04449.1"/>
    </source>
</evidence>
<dbReference type="PANTHER" id="PTHR33495:SF2">
    <property type="entry name" value="ANTI-SIGMA FACTOR ANTAGONIST TM_1081-RELATED"/>
    <property type="match status" value="1"/>
</dbReference>
<dbReference type="SUPFAM" id="SSF52091">
    <property type="entry name" value="SpoIIaa-like"/>
    <property type="match status" value="1"/>
</dbReference>
<dbReference type="GO" id="GO:0043856">
    <property type="term" value="F:anti-sigma factor antagonist activity"/>
    <property type="evidence" value="ECO:0007669"/>
    <property type="project" value="TreeGrafter"/>
</dbReference>